<dbReference type="Gene3D" id="6.10.30.10">
    <property type="match status" value="1"/>
</dbReference>
<proteinExistence type="predicted"/>
<dbReference type="Pfam" id="PF12172">
    <property type="entry name" value="zf-ChsH2"/>
    <property type="match status" value="1"/>
</dbReference>
<dbReference type="EMBL" id="DQVM01000132">
    <property type="protein sequence ID" value="HIQ30276.1"/>
    <property type="molecule type" value="Genomic_DNA"/>
</dbReference>
<dbReference type="InterPro" id="IPR022002">
    <property type="entry name" value="ChsH2_Znr"/>
</dbReference>
<gene>
    <name evidence="3" type="ORF">EYH45_06905</name>
</gene>
<dbReference type="SUPFAM" id="SSF50249">
    <property type="entry name" value="Nucleic acid-binding proteins"/>
    <property type="match status" value="1"/>
</dbReference>
<evidence type="ECO:0000259" key="2">
    <source>
        <dbReference type="Pfam" id="PF12172"/>
    </source>
</evidence>
<dbReference type="PANTHER" id="PTHR34075:SF5">
    <property type="entry name" value="BLR3430 PROTEIN"/>
    <property type="match status" value="1"/>
</dbReference>
<dbReference type="Proteomes" id="UP000608579">
    <property type="component" value="Unassembled WGS sequence"/>
</dbReference>
<dbReference type="Pfam" id="PF01796">
    <property type="entry name" value="OB_ChsH2_C"/>
    <property type="match status" value="1"/>
</dbReference>
<dbReference type="InterPro" id="IPR002878">
    <property type="entry name" value="ChsH2_C"/>
</dbReference>
<protein>
    <submittedName>
        <fullName evidence="3">DNA-binding protein</fullName>
    </submittedName>
</protein>
<reference evidence="3" key="1">
    <citation type="journal article" date="2020" name="ISME J.">
        <title>Gammaproteobacteria mediating utilization of methyl-, sulfur- and petroleum organic compounds in deep ocean hydrothermal plumes.</title>
        <authorList>
            <person name="Zhou Z."/>
            <person name="Liu Y."/>
            <person name="Pan J."/>
            <person name="Cron B.R."/>
            <person name="Toner B.M."/>
            <person name="Anantharaman K."/>
            <person name="Breier J.A."/>
            <person name="Dick G.J."/>
            <person name="Li M."/>
        </authorList>
    </citation>
    <scope>NUCLEOTIDE SEQUENCE</scope>
    <source>
        <strain evidence="3">SZUA-1515</strain>
    </source>
</reference>
<dbReference type="GO" id="GO:0003677">
    <property type="term" value="F:DNA binding"/>
    <property type="evidence" value="ECO:0007669"/>
    <property type="project" value="UniProtKB-KW"/>
</dbReference>
<feature type="domain" description="ChsH2 C-terminal OB-fold" evidence="1">
    <location>
        <begin position="46"/>
        <end position="104"/>
    </location>
</feature>
<keyword evidence="3" id="KW-0238">DNA-binding</keyword>
<dbReference type="InterPro" id="IPR012340">
    <property type="entry name" value="NA-bd_OB-fold"/>
</dbReference>
<evidence type="ECO:0000259" key="1">
    <source>
        <dbReference type="Pfam" id="PF01796"/>
    </source>
</evidence>
<evidence type="ECO:0000313" key="4">
    <source>
        <dbReference type="Proteomes" id="UP000608579"/>
    </source>
</evidence>
<dbReference type="InterPro" id="IPR052513">
    <property type="entry name" value="Thioester_dehydratase-like"/>
</dbReference>
<feature type="domain" description="ChsH2 rubredoxin-like zinc ribbon" evidence="2">
    <location>
        <begin position="16"/>
        <end position="38"/>
    </location>
</feature>
<comment type="caution">
    <text evidence="3">The sequence shown here is derived from an EMBL/GenBank/DDBJ whole genome shotgun (WGS) entry which is preliminary data.</text>
</comment>
<accession>A0A832ZXC9</accession>
<name>A0A832ZXC9_CALS0</name>
<sequence>MIRDFFLEKIKEKQLTSSTCPRCNNVYFPPVEYCPRCLNKVDIKYLPLRGKIETYSEVSVATGFFKPGYTVAIVDINGLKIPGIVKDAKYDEIKIGDEVEVVFEKYEGYPNGPEYWYYFKLRKR</sequence>
<dbReference type="AlphaFoldDB" id="A0A832ZXC9"/>
<dbReference type="PANTHER" id="PTHR34075">
    <property type="entry name" value="BLR3430 PROTEIN"/>
    <property type="match status" value="1"/>
</dbReference>
<evidence type="ECO:0000313" key="3">
    <source>
        <dbReference type="EMBL" id="HIQ30276.1"/>
    </source>
</evidence>
<organism evidence="3 4">
    <name type="scientific">Caldiarchaeum subterraneum</name>
    <dbReference type="NCBI Taxonomy" id="311458"/>
    <lineage>
        <taxon>Archaea</taxon>
        <taxon>Nitrososphaerota</taxon>
        <taxon>Candidatus Caldarchaeales</taxon>
        <taxon>Candidatus Caldarchaeaceae</taxon>
        <taxon>Candidatus Caldarchaeum</taxon>
    </lineage>
</organism>